<dbReference type="AlphaFoldDB" id="A0A381S4M4"/>
<comment type="catalytic activity">
    <reaction evidence="8">
        <text>ATP + H2O = ADP + phosphate + H(+)</text>
        <dbReference type="Rhea" id="RHEA:13065"/>
        <dbReference type="ChEBI" id="CHEBI:15377"/>
        <dbReference type="ChEBI" id="CHEBI:15378"/>
        <dbReference type="ChEBI" id="CHEBI:30616"/>
        <dbReference type="ChEBI" id="CHEBI:43474"/>
        <dbReference type="ChEBI" id="CHEBI:456216"/>
        <dbReference type="EC" id="5.6.2.4"/>
    </reaction>
</comment>
<accession>A0A381S4M4</accession>
<dbReference type="PANTHER" id="PTHR11070:SF2">
    <property type="entry name" value="ATP-DEPENDENT DNA HELICASE SRS2"/>
    <property type="match status" value="1"/>
</dbReference>
<keyword evidence="4" id="KW-0067">ATP-binding</keyword>
<dbReference type="EC" id="5.6.2.4" evidence="7"/>
<evidence type="ECO:0000256" key="4">
    <source>
        <dbReference type="ARBA" id="ARBA00022840"/>
    </source>
</evidence>
<dbReference type="Gene3D" id="3.40.50.300">
    <property type="entry name" value="P-loop containing nucleotide triphosphate hydrolases"/>
    <property type="match status" value="3"/>
</dbReference>
<organism evidence="12">
    <name type="scientific">marine metagenome</name>
    <dbReference type="NCBI Taxonomy" id="408172"/>
    <lineage>
        <taxon>unclassified sequences</taxon>
        <taxon>metagenomes</taxon>
        <taxon>ecological metagenomes</taxon>
    </lineage>
</organism>
<evidence type="ECO:0000256" key="9">
    <source>
        <dbReference type="SAM" id="MobiDB-lite"/>
    </source>
</evidence>
<sequence>YRRDLGVILARGVRRAYRIAEREYRRTLRAHAVLDFTDLQVHALGLLRQMDEFAQSRYRLESRYHHVLVDEFQDTSRAQWELVSLLVQSWGEGIGIVQAAPMPPSIFVVGDRKQSIYRFRDADIGLFNEATDYISRLRPGTPVRAAISQSFRALPGLLAFVNDLCGSIDKRPHRSDAFRFEPQDHFPLDVDKSEPNSGQTTAHSDRPSLGIALGNNEASCASAIAGEIDRLITKESVRDPRTGLRRAIRPDDIAILFRSRISHREYERALSARGLPAYVYKGLGFFEAEEIQDLRVLIRFLAEPSSNFWAAAFLRSGFSRLSDEAIRALAPDIASAVTGTDEPVNNELLSMQDRERVQLVRTGISRWLKLVDWIPPAELVDRVLNESAYLFETRGPRSLQARENLKKMRELLRRIQNRGYVTLSRIADHIDRLSTGGESNAVIDAAGAVHLMTVHAAKGLEFPVVFVVGLSRGVGGATPPIQVIPDRGDGLPLVTVWGARPEIENDERARELEETKRLLYVAVTRARDGLYLGIVRRDKRLSPGRGSLAEVLPKSFIAKIDAITETSRWVEWSPSDLSGARHRFRLCDSDDSSRFAPAEPPVASLEQPAPDDDFSAWSC</sequence>
<feature type="compositionally biased region" description="Basic and acidic residues" evidence="9">
    <location>
        <begin position="185"/>
        <end position="194"/>
    </location>
</feature>
<dbReference type="InterPro" id="IPR000212">
    <property type="entry name" value="DNA_helicase_UvrD/REP"/>
</dbReference>
<dbReference type="Pfam" id="PF13361">
    <property type="entry name" value="UvrD_C"/>
    <property type="match status" value="1"/>
</dbReference>
<reference evidence="12" key="1">
    <citation type="submission" date="2018-05" db="EMBL/GenBank/DDBJ databases">
        <authorList>
            <person name="Lanie J.A."/>
            <person name="Ng W.-L."/>
            <person name="Kazmierczak K.M."/>
            <person name="Andrzejewski T.M."/>
            <person name="Davidsen T.M."/>
            <person name="Wayne K.J."/>
            <person name="Tettelin H."/>
            <person name="Glass J.I."/>
            <person name="Rusch D."/>
            <person name="Podicherti R."/>
            <person name="Tsui H.-C.T."/>
            <person name="Winkler M.E."/>
        </authorList>
    </citation>
    <scope>NUCLEOTIDE SEQUENCE</scope>
</reference>
<evidence type="ECO:0000256" key="6">
    <source>
        <dbReference type="ARBA" id="ARBA00034617"/>
    </source>
</evidence>
<dbReference type="PROSITE" id="PS51217">
    <property type="entry name" value="UVRD_HELICASE_CTER"/>
    <property type="match status" value="1"/>
</dbReference>
<feature type="compositionally biased region" description="Acidic residues" evidence="9">
    <location>
        <begin position="609"/>
        <end position="619"/>
    </location>
</feature>
<feature type="region of interest" description="Disordered" evidence="9">
    <location>
        <begin position="185"/>
        <end position="208"/>
    </location>
</feature>
<dbReference type="GO" id="GO:0016787">
    <property type="term" value="F:hydrolase activity"/>
    <property type="evidence" value="ECO:0007669"/>
    <property type="project" value="UniProtKB-KW"/>
</dbReference>
<keyword evidence="3" id="KW-0347">Helicase</keyword>
<dbReference type="Pfam" id="PF00580">
    <property type="entry name" value="UvrD-helicase"/>
    <property type="match status" value="1"/>
</dbReference>
<feature type="region of interest" description="Disordered" evidence="9">
    <location>
        <begin position="592"/>
        <end position="619"/>
    </location>
</feature>
<feature type="non-terminal residue" evidence="12">
    <location>
        <position position="1"/>
    </location>
</feature>
<dbReference type="GO" id="GO:0043138">
    <property type="term" value="F:3'-5' DNA helicase activity"/>
    <property type="evidence" value="ECO:0007669"/>
    <property type="project" value="UniProtKB-EC"/>
</dbReference>
<feature type="domain" description="UvrD-like helicase ATP-binding" evidence="10">
    <location>
        <begin position="1"/>
        <end position="154"/>
    </location>
</feature>
<dbReference type="EMBL" id="UINC01002601">
    <property type="protein sequence ID" value="SUZ98394.1"/>
    <property type="molecule type" value="Genomic_DNA"/>
</dbReference>
<evidence type="ECO:0000256" key="5">
    <source>
        <dbReference type="ARBA" id="ARBA00023235"/>
    </source>
</evidence>
<name>A0A381S4M4_9ZZZZ</name>
<evidence type="ECO:0000256" key="2">
    <source>
        <dbReference type="ARBA" id="ARBA00022801"/>
    </source>
</evidence>
<keyword evidence="5" id="KW-0413">Isomerase</keyword>
<dbReference type="GO" id="GO:0003677">
    <property type="term" value="F:DNA binding"/>
    <property type="evidence" value="ECO:0007669"/>
    <property type="project" value="InterPro"/>
</dbReference>
<comment type="catalytic activity">
    <reaction evidence="6">
        <text>Couples ATP hydrolysis with the unwinding of duplex DNA by translocating in the 3'-5' direction.</text>
        <dbReference type="EC" id="5.6.2.4"/>
    </reaction>
</comment>
<evidence type="ECO:0000256" key="7">
    <source>
        <dbReference type="ARBA" id="ARBA00034808"/>
    </source>
</evidence>
<evidence type="ECO:0000313" key="12">
    <source>
        <dbReference type="EMBL" id="SUZ98394.1"/>
    </source>
</evidence>
<protein>
    <recommendedName>
        <fullName evidence="7">DNA 3'-5' helicase</fullName>
        <ecNumber evidence="7">5.6.2.4</ecNumber>
    </recommendedName>
</protein>
<evidence type="ECO:0000256" key="1">
    <source>
        <dbReference type="ARBA" id="ARBA00022741"/>
    </source>
</evidence>
<keyword evidence="1" id="KW-0547">Nucleotide-binding</keyword>
<dbReference type="InterPro" id="IPR027417">
    <property type="entry name" value="P-loop_NTPase"/>
</dbReference>
<dbReference type="InterPro" id="IPR014016">
    <property type="entry name" value="UvrD-like_ATP-bd"/>
</dbReference>
<dbReference type="GO" id="GO:0005524">
    <property type="term" value="F:ATP binding"/>
    <property type="evidence" value="ECO:0007669"/>
    <property type="project" value="UniProtKB-KW"/>
</dbReference>
<dbReference type="Gene3D" id="1.10.486.10">
    <property type="entry name" value="PCRA, domain 4"/>
    <property type="match status" value="1"/>
</dbReference>
<keyword evidence="2" id="KW-0378">Hydrolase</keyword>
<dbReference type="InterPro" id="IPR014017">
    <property type="entry name" value="DNA_helicase_UvrD-like_C"/>
</dbReference>
<evidence type="ECO:0000259" key="11">
    <source>
        <dbReference type="PROSITE" id="PS51217"/>
    </source>
</evidence>
<evidence type="ECO:0000256" key="8">
    <source>
        <dbReference type="ARBA" id="ARBA00048988"/>
    </source>
</evidence>
<proteinExistence type="predicted"/>
<dbReference type="PANTHER" id="PTHR11070">
    <property type="entry name" value="UVRD / RECB / PCRA DNA HELICASE FAMILY MEMBER"/>
    <property type="match status" value="1"/>
</dbReference>
<evidence type="ECO:0000256" key="3">
    <source>
        <dbReference type="ARBA" id="ARBA00022806"/>
    </source>
</evidence>
<dbReference type="PROSITE" id="PS51198">
    <property type="entry name" value="UVRD_HELICASE_ATP_BIND"/>
    <property type="match status" value="1"/>
</dbReference>
<gene>
    <name evidence="12" type="ORF">METZ01_LOCUS51248</name>
</gene>
<evidence type="ECO:0000259" key="10">
    <source>
        <dbReference type="PROSITE" id="PS51198"/>
    </source>
</evidence>
<feature type="domain" description="UvrD-like helicase C-terminal" evidence="11">
    <location>
        <begin position="155"/>
        <end position="459"/>
    </location>
</feature>
<dbReference type="GO" id="GO:0000725">
    <property type="term" value="P:recombinational repair"/>
    <property type="evidence" value="ECO:0007669"/>
    <property type="project" value="TreeGrafter"/>
</dbReference>
<dbReference type="SUPFAM" id="SSF52540">
    <property type="entry name" value="P-loop containing nucleoside triphosphate hydrolases"/>
    <property type="match status" value="1"/>
</dbReference>